<dbReference type="InterPro" id="IPR039421">
    <property type="entry name" value="Type_1_exporter"/>
</dbReference>
<evidence type="ECO:0000313" key="11">
    <source>
        <dbReference type="EMBL" id="RII43001.1"/>
    </source>
</evidence>
<feature type="domain" description="ABC transmembrane type-1" evidence="10">
    <location>
        <begin position="607"/>
        <end position="882"/>
    </location>
</feature>
<dbReference type="CDD" id="cd00267">
    <property type="entry name" value="ABC_ATPase"/>
    <property type="match status" value="1"/>
</dbReference>
<dbReference type="Pfam" id="PF00664">
    <property type="entry name" value="ABC_membrane"/>
    <property type="match status" value="1"/>
</dbReference>
<feature type="domain" description="ABC transmembrane type-1" evidence="10">
    <location>
        <begin position="15"/>
        <end position="285"/>
    </location>
</feature>
<dbReference type="InterPro" id="IPR027417">
    <property type="entry name" value="P-loop_NTPase"/>
</dbReference>
<dbReference type="PROSITE" id="PS00211">
    <property type="entry name" value="ABC_TRANSPORTER_1"/>
    <property type="match status" value="2"/>
</dbReference>
<dbReference type="Gene3D" id="1.20.1560.10">
    <property type="entry name" value="ABC transporter type 1, transmembrane domain"/>
    <property type="match status" value="2"/>
</dbReference>
<feature type="transmembrane region" description="Helical" evidence="8">
    <location>
        <begin position="721"/>
        <end position="743"/>
    </location>
</feature>
<dbReference type="SUPFAM" id="SSF52540">
    <property type="entry name" value="P-loop containing nucleoside triphosphate hydrolases"/>
    <property type="match status" value="2"/>
</dbReference>
<dbReference type="Proteomes" id="UP000265419">
    <property type="component" value="Unassembled WGS sequence"/>
</dbReference>
<evidence type="ECO:0000256" key="7">
    <source>
        <dbReference type="SAM" id="MobiDB-lite"/>
    </source>
</evidence>
<dbReference type="NCBIfam" id="TIGR02868">
    <property type="entry name" value="CydC"/>
    <property type="match status" value="1"/>
</dbReference>
<dbReference type="InterPro" id="IPR003593">
    <property type="entry name" value="AAA+_ATPase"/>
</dbReference>
<proteinExistence type="predicted"/>
<evidence type="ECO:0000256" key="1">
    <source>
        <dbReference type="ARBA" id="ARBA00004651"/>
    </source>
</evidence>
<feature type="domain" description="ABC transporter" evidence="9">
    <location>
        <begin position="918"/>
        <end position="1154"/>
    </location>
</feature>
<dbReference type="InterPro" id="IPR011527">
    <property type="entry name" value="ABC1_TM_dom"/>
</dbReference>
<comment type="caution">
    <text evidence="11">The sequence shown here is derived from an EMBL/GenBank/DDBJ whole genome shotgun (WGS) entry which is preliminary data.</text>
</comment>
<dbReference type="GO" id="GO:0016887">
    <property type="term" value="F:ATP hydrolysis activity"/>
    <property type="evidence" value="ECO:0007669"/>
    <property type="project" value="InterPro"/>
</dbReference>
<evidence type="ECO:0000256" key="6">
    <source>
        <dbReference type="ARBA" id="ARBA00023136"/>
    </source>
</evidence>
<dbReference type="GO" id="GO:0034775">
    <property type="term" value="P:glutathione transmembrane transport"/>
    <property type="evidence" value="ECO:0007669"/>
    <property type="project" value="InterPro"/>
</dbReference>
<organism evidence="11 12">
    <name type="scientific">Galactobacter valiniphilus</name>
    <dbReference type="NCBI Taxonomy" id="2676122"/>
    <lineage>
        <taxon>Bacteria</taxon>
        <taxon>Bacillati</taxon>
        <taxon>Actinomycetota</taxon>
        <taxon>Actinomycetes</taxon>
        <taxon>Micrococcales</taxon>
        <taxon>Micrococcaceae</taxon>
        <taxon>Galactobacter</taxon>
    </lineage>
</organism>
<dbReference type="PROSITE" id="PS50893">
    <property type="entry name" value="ABC_TRANSPORTER_2"/>
    <property type="match status" value="2"/>
</dbReference>
<dbReference type="InterPro" id="IPR017871">
    <property type="entry name" value="ABC_transporter-like_CS"/>
</dbReference>
<dbReference type="InterPro" id="IPR014223">
    <property type="entry name" value="ABC_CydC/D"/>
</dbReference>
<gene>
    <name evidence="11" type="primary">cydC</name>
    <name evidence="11" type="ORF">DWB68_04260</name>
</gene>
<dbReference type="InterPro" id="IPR036640">
    <property type="entry name" value="ABC1_TM_sf"/>
</dbReference>
<dbReference type="PANTHER" id="PTHR24221">
    <property type="entry name" value="ATP-BINDING CASSETTE SUB-FAMILY B"/>
    <property type="match status" value="1"/>
</dbReference>
<comment type="subcellular location">
    <subcellularLocation>
        <location evidence="1">Cell membrane</location>
        <topology evidence="1">Multi-pass membrane protein</topology>
    </subcellularLocation>
</comment>
<keyword evidence="12" id="KW-1185">Reference proteome</keyword>
<evidence type="ECO:0000256" key="5">
    <source>
        <dbReference type="ARBA" id="ARBA00022989"/>
    </source>
</evidence>
<dbReference type="AlphaFoldDB" id="A0A399JBQ4"/>
<dbReference type="SMART" id="SM00382">
    <property type="entry name" value="AAA"/>
    <property type="match status" value="2"/>
</dbReference>
<dbReference type="GO" id="GO:0005886">
    <property type="term" value="C:plasma membrane"/>
    <property type="evidence" value="ECO:0007669"/>
    <property type="project" value="UniProtKB-SubCell"/>
</dbReference>
<feature type="domain" description="ABC transporter" evidence="9">
    <location>
        <begin position="325"/>
        <end position="555"/>
    </location>
</feature>
<dbReference type="EMBL" id="QQXK01000006">
    <property type="protein sequence ID" value="RII43001.1"/>
    <property type="molecule type" value="Genomic_DNA"/>
</dbReference>
<evidence type="ECO:0000256" key="4">
    <source>
        <dbReference type="ARBA" id="ARBA00022840"/>
    </source>
</evidence>
<dbReference type="GO" id="GO:0045454">
    <property type="term" value="P:cell redox homeostasis"/>
    <property type="evidence" value="ECO:0007669"/>
    <property type="project" value="InterPro"/>
</dbReference>
<feature type="region of interest" description="Disordered" evidence="7">
    <location>
        <begin position="557"/>
        <end position="587"/>
    </location>
</feature>
<protein>
    <submittedName>
        <fullName evidence="11">Thiol reductant ABC exporter subunit CydC</fullName>
    </submittedName>
</protein>
<evidence type="ECO:0000259" key="10">
    <source>
        <dbReference type="PROSITE" id="PS50929"/>
    </source>
</evidence>
<dbReference type="Gene3D" id="3.40.50.300">
    <property type="entry name" value="P-loop containing nucleotide triphosphate hydrolases"/>
    <property type="match status" value="2"/>
</dbReference>
<name>A0A399JBQ4_9MICC</name>
<reference evidence="11 12" key="1">
    <citation type="submission" date="2018-07" db="EMBL/GenBank/DDBJ databases">
        <title>Arthrobacter sp. nov., isolated from raw cow's milk with high bacterial count.</title>
        <authorList>
            <person name="Hahne J."/>
            <person name="Isele D."/>
            <person name="Lipski A."/>
        </authorList>
    </citation>
    <scope>NUCLEOTIDE SEQUENCE [LARGE SCALE GENOMIC DNA]</scope>
    <source>
        <strain evidence="11 12">JZ R-35</strain>
    </source>
</reference>
<feature type="transmembrane region" description="Helical" evidence="8">
    <location>
        <begin position="231"/>
        <end position="255"/>
    </location>
</feature>
<dbReference type="RefSeq" id="WP_119423906.1">
    <property type="nucleotide sequence ID" value="NZ_QQXK01000006.1"/>
</dbReference>
<dbReference type="GO" id="GO:0140359">
    <property type="term" value="F:ABC-type transporter activity"/>
    <property type="evidence" value="ECO:0007669"/>
    <property type="project" value="InterPro"/>
</dbReference>
<keyword evidence="2 8" id="KW-0812">Transmembrane</keyword>
<evidence type="ECO:0000259" key="9">
    <source>
        <dbReference type="PROSITE" id="PS50893"/>
    </source>
</evidence>
<evidence type="ECO:0000256" key="8">
    <source>
        <dbReference type="SAM" id="Phobius"/>
    </source>
</evidence>
<feature type="transmembrane region" description="Helical" evidence="8">
    <location>
        <begin position="749"/>
        <end position="768"/>
    </location>
</feature>
<sequence>MRPEIPEGTTTRGWLLALGALAATKAAGLIALMSALAAALTQAASGHGVDVAALLWWGIPGALARAGAHWGTRVVAQRAALGVKEELRARLVAKRLASGQARGAAEASVLASRGLDGLDPYFRDYLPALVASAIIPLAVGARILLADWVSALILVLTIPLVPIFMILIGLHTAERVQEAQHGLDRLSHHLSELARGLPVLVGLRRAEQQRKALYEVSERHRESTMATLRTAFLSSFALELIATLSVAVVAVFIGVRLVGGSLGLEAGLVALMLAPDCFLPLRELGAAHHASEDGVAALRRVRAELDATDRTELAARGAHAVVDGVEVRGLVVLRGDGREGVGPVSFEAPAGRITALTGPSGSGKSSVLETLAGLLRPAPEGQADAHDTVSGELLGLDPARRASIAQAPQFAQATARGELAVAGGAEPFLELAELLPERLWDVPLQRLSPGERRRVAVARGLARARVLLASDGASVVLLADEPTAHLDPRSAQRVRALIGRIAARGACVVLATHDPALASQADVRVRFGSQAPVRAAVEPLGEAPLLPSLGTGSDPAALHEGARAVGSGSSESPAPPAPDSEDETPGRLRSLPRGAWGLLPLRSWRLWLAVLLGALSVLAAAALSALSGWLIVRASTQPHIMYLLTAIVGVRAFGLARAVLRYRERLATHDVILRYTSKLRVRLWDALGSDARGWSKLTRPGGALGTLVAQVDELRDALPRVLVPVPAAVLAGIGSIIAVALLAPAALPATLVVVLLGQLALPLLVLALERSAAAHAAEHRAAQAERTGRIMAAAPDVSANGLAAAELERFAAADAAGSTQLRRDAFGAGAGRAAASLLAGVGAIAVVLTAAGGTAPELLALSVLLLLALDEPLGQLADALRNAPVVTGMLGRLAPWLLGASRAQDSTPVAQRPAVDGLRVDGLEAAYAEAAPAVFSGVSGEAVAGRAWAITGPSGSGKSTLIATVLGFLAPRAGSVSARTAEGWRDIVLPAGSAEPADPAARDAVAWCPQEGYVFDSTLRGNLALARDRGDAPVDADMIHALDRVGLGPWFARLPEGLETRTEAGGEALSGGQRQRLAVARTLLSGAGVVVLDEPTAHLGADESGELVGDVLGGAGATALVLVTHDEELASLAAVHTTLSSDGTPATTRLAQLG</sequence>
<accession>A0A399JBQ4</accession>
<dbReference type="PROSITE" id="PS50929">
    <property type="entry name" value="ABC_TM1F"/>
    <property type="match status" value="2"/>
</dbReference>
<keyword evidence="3" id="KW-0547">Nucleotide-binding</keyword>
<keyword evidence="4" id="KW-0067">ATP-binding</keyword>
<feature type="transmembrane region" description="Helical" evidence="8">
    <location>
        <begin position="606"/>
        <end position="634"/>
    </location>
</feature>
<dbReference type="GO" id="GO:0005524">
    <property type="term" value="F:ATP binding"/>
    <property type="evidence" value="ECO:0007669"/>
    <property type="project" value="UniProtKB-KW"/>
</dbReference>
<dbReference type="InterPro" id="IPR003439">
    <property type="entry name" value="ABC_transporter-like_ATP-bd"/>
</dbReference>
<dbReference type="CDD" id="cd18584">
    <property type="entry name" value="ABC_6TM_AarD_CydD"/>
    <property type="match status" value="1"/>
</dbReference>
<feature type="transmembrane region" description="Helical" evidence="8">
    <location>
        <begin position="152"/>
        <end position="173"/>
    </location>
</feature>
<feature type="transmembrane region" description="Helical" evidence="8">
    <location>
        <begin position="125"/>
        <end position="145"/>
    </location>
</feature>
<dbReference type="Pfam" id="PF00005">
    <property type="entry name" value="ABC_tran"/>
    <property type="match status" value="2"/>
</dbReference>
<evidence type="ECO:0000313" key="12">
    <source>
        <dbReference type="Proteomes" id="UP000265419"/>
    </source>
</evidence>
<evidence type="ECO:0000256" key="3">
    <source>
        <dbReference type="ARBA" id="ARBA00022741"/>
    </source>
</evidence>
<dbReference type="PANTHER" id="PTHR24221:SF654">
    <property type="entry name" value="ATP-BINDING CASSETTE SUB-FAMILY B MEMBER 6"/>
    <property type="match status" value="1"/>
</dbReference>
<dbReference type="SUPFAM" id="SSF90123">
    <property type="entry name" value="ABC transporter transmembrane region"/>
    <property type="match status" value="2"/>
</dbReference>
<keyword evidence="6 8" id="KW-0472">Membrane</keyword>
<evidence type="ECO:0000256" key="2">
    <source>
        <dbReference type="ARBA" id="ARBA00022692"/>
    </source>
</evidence>
<keyword evidence="5 8" id="KW-1133">Transmembrane helix</keyword>